<sequence>MDTSIDLAEVVNMTKCPIVFSLMECIDSNVGYTTQLEKFIHDNIPTYDIECQTDPGMGRKESAAQIEVTGESLKKLVDPRELRSYDEMVEVNGEQ</sequence>
<evidence type="ECO:0000313" key="2">
    <source>
        <dbReference type="Proteomes" id="UP000625711"/>
    </source>
</evidence>
<name>A0A834ME53_RHYFE</name>
<gene>
    <name evidence="1" type="ORF">GWI33_008439</name>
</gene>
<reference evidence="1" key="1">
    <citation type="submission" date="2020-08" db="EMBL/GenBank/DDBJ databases">
        <title>Genome sequencing and assembly of the red palm weevil Rhynchophorus ferrugineus.</title>
        <authorList>
            <person name="Dias G.B."/>
            <person name="Bergman C.M."/>
            <person name="Manee M."/>
        </authorList>
    </citation>
    <scope>NUCLEOTIDE SEQUENCE</scope>
    <source>
        <strain evidence="1">AA-2017</strain>
        <tissue evidence="1">Whole larva</tissue>
    </source>
</reference>
<comment type="caution">
    <text evidence="1">The sequence shown here is derived from an EMBL/GenBank/DDBJ whole genome shotgun (WGS) entry which is preliminary data.</text>
</comment>
<organism evidence="1 2">
    <name type="scientific">Rhynchophorus ferrugineus</name>
    <name type="common">Red palm weevil</name>
    <name type="synonym">Curculio ferrugineus</name>
    <dbReference type="NCBI Taxonomy" id="354439"/>
    <lineage>
        <taxon>Eukaryota</taxon>
        <taxon>Metazoa</taxon>
        <taxon>Ecdysozoa</taxon>
        <taxon>Arthropoda</taxon>
        <taxon>Hexapoda</taxon>
        <taxon>Insecta</taxon>
        <taxon>Pterygota</taxon>
        <taxon>Neoptera</taxon>
        <taxon>Endopterygota</taxon>
        <taxon>Coleoptera</taxon>
        <taxon>Polyphaga</taxon>
        <taxon>Cucujiformia</taxon>
        <taxon>Curculionidae</taxon>
        <taxon>Dryophthorinae</taxon>
        <taxon>Rhynchophorus</taxon>
    </lineage>
</organism>
<dbReference type="Proteomes" id="UP000625711">
    <property type="component" value="Unassembled WGS sequence"/>
</dbReference>
<protein>
    <submittedName>
        <fullName evidence="1">Uncharacterized protein</fullName>
    </submittedName>
</protein>
<keyword evidence="2" id="KW-1185">Reference proteome</keyword>
<accession>A0A834ME53</accession>
<dbReference type="AlphaFoldDB" id="A0A834ME53"/>
<dbReference type="EMBL" id="JAACXV010000401">
    <property type="protein sequence ID" value="KAF7278401.1"/>
    <property type="molecule type" value="Genomic_DNA"/>
</dbReference>
<evidence type="ECO:0000313" key="1">
    <source>
        <dbReference type="EMBL" id="KAF7278401.1"/>
    </source>
</evidence>
<proteinExistence type="predicted"/>